<comment type="caution">
    <text evidence="1">The sequence shown here is derived from an EMBL/GenBank/DDBJ whole genome shotgun (WGS) entry which is preliminary data.</text>
</comment>
<reference evidence="1" key="1">
    <citation type="journal article" date="2023" name="Mol. Ecol. Resour.">
        <title>Chromosome-level genome assembly of a triploid poplar Populus alba 'Berolinensis'.</title>
        <authorList>
            <person name="Chen S."/>
            <person name="Yu Y."/>
            <person name="Wang X."/>
            <person name="Wang S."/>
            <person name="Zhang T."/>
            <person name="Zhou Y."/>
            <person name="He R."/>
            <person name="Meng N."/>
            <person name="Wang Y."/>
            <person name="Liu W."/>
            <person name="Liu Z."/>
            <person name="Liu J."/>
            <person name="Guo Q."/>
            <person name="Huang H."/>
            <person name="Sederoff R.R."/>
            <person name="Wang G."/>
            <person name="Qu G."/>
            <person name="Chen S."/>
        </authorList>
    </citation>
    <scope>NUCLEOTIDE SEQUENCE</scope>
    <source>
        <strain evidence="1">SC-2020</strain>
    </source>
</reference>
<protein>
    <submittedName>
        <fullName evidence="1">Uncharacterized protein</fullName>
    </submittedName>
</protein>
<proteinExistence type="predicted"/>
<dbReference type="EMBL" id="JAQIZT010000017">
    <property type="protein sequence ID" value="KAJ6958836.1"/>
    <property type="molecule type" value="Genomic_DNA"/>
</dbReference>
<evidence type="ECO:0000313" key="2">
    <source>
        <dbReference type="Proteomes" id="UP001164929"/>
    </source>
</evidence>
<gene>
    <name evidence="1" type="ORF">NC653_037178</name>
</gene>
<evidence type="ECO:0000313" key="1">
    <source>
        <dbReference type="EMBL" id="KAJ6958836.1"/>
    </source>
</evidence>
<organism evidence="1 2">
    <name type="scientific">Populus alba x Populus x berolinensis</name>
    <dbReference type="NCBI Taxonomy" id="444605"/>
    <lineage>
        <taxon>Eukaryota</taxon>
        <taxon>Viridiplantae</taxon>
        <taxon>Streptophyta</taxon>
        <taxon>Embryophyta</taxon>
        <taxon>Tracheophyta</taxon>
        <taxon>Spermatophyta</taxon>
        <taxon>Magnoliopsida</taxon>
        <taxon>eudicotyledons</taxon>
        <taxon>Gunneridae</taxon>
        <taxon>Pentapetalae</taxon>
        <taxon>rosids</taxon>
        <taxon>fabids</taxon>
        <taxon>Malpighiales</taxon>
        <taxon>Salicaceae</taxon>
        <taxon>Saliceae</taxon>
        <taxon>Populus</taxon>
    </lineage>
</organism>
<dbReference type="Proteomes" id="UP001164929">
    <property type="component" value="Chromosome 17"/>
</dbReference>
<dbReference type="AlphaFoldDB" id="A0AAD6LGF6"/>
<sequence>MSARTSIFLSLTSLNGRDSSVQFPHFCSLHGFAEGPDMDPLGRRPLLPLNNRAARVQASRVRSRVRMETEEQQGIALVGLHCK</sequence>
<keyword evidence="2" id="KW-1185">Reference proteome</keyword>
<accession>A0AAD6LGF6</accession>
<name>A0AAD6LGF6_9ROSI</name>